<comment type="caution">
    <text evidence="11">The sequence shown here is derived from an EMBL/GenBank/DDBJ whole genome shotgun (WGS) entry which is preliminary data.</text>
</comment>
<keyword evidence="9" id="KW-0732">Signal</keyword>
<evidence type="ECO:0000256" key="8">
    <source>
        <dbReference type="SAM" id="Phobius"/>
    </source>
</evidence>
<dbReference type="OrthoDB" id="4540492at2759"/>
<dbReference type="InterPro" id="IPR036259">
    <property type="entry name" value="MFS_trans_sf"/>
</dbReference>
<gene>
    <name evidence="11" type="ORF">AYO20_10243</name>
</gene>
<name>A0A178C818_9EURO</name>
<feature type="transmembrane region" description="Helical" evidence="8">
    <location>
        <begin position="373"/>
        <end position="398"/>
    </location>
</feature>
<evidence type="ECO:0000256" key="4">
    <source>
        <dbReference type="ARBA" id="ARBA00022692"/>
    </source>
</evidence>
<comment type="subcellular location">
    <subcellularLocation>
        <location evidence="1">Membrane</location>
        <topology evidence="1">Multi-pass membrane protein</topology>
    </subcellularLocation>
</comment>
<evidence type="ECO:0000256" key="7">
    <source>
        <dbReference type="RuleBase" id="RU003346"/>
    </source>
</evidence>
<dbReference type="InterPro" id="IPR005828">
    <property type="entry name" value="MFS_sugar_transport-like"/>
</dbReference>
<dbReference type="InterPro" id="IPR005829">
    <property type="entry name" value="Sugar_transporter_CS"/>
</dbReference>
<keyword evidence="3 7" id="KW-0813">Transport</keyword>
<dbReference type="PANTHER" id="PTHR48022">
    <property type="entry name" value="PLASTIDIC GLUCOSE TRANSPORTER 4"/>
    <property type="match status" value="1"/>
</dbReference>
<sequence length="524" mass="56817">MSPMPWELPAWVPRRSWLACTILVLTSCVTSTAAPQTLGFDGSMMNGLNILPSYTDYFTLTTATLALNTASVWMGSAIAGIGYAKVPDWIGRKWALFFGAVSTIVGVVLQTAAQNIAMFVIARIFIGFGTGASSIAAPVYLSETVPVKLRAVSLALLYDFWYVGGLIAAGVTYGTAKMDSTWAWRLPSALQGLFSVLCIVLIPFTPESPRWLQDQGRGEEALLALAQTHSNGNIDDPAVTVQFRQITDTLAYEKALEKPSFVKQFANSSSTRRRIFLVCTVAVFSMLSGNNIISYYFGTMLTQAGVTDSTTQLEINIILNAWCLVVSLVGTAMADRLGRKALAAISTALLTIFIFLVGGLTKVYGDSTNNSGIYGTVATIFLFQGAYSFGWTPLTVLYPPEVLNYGLRSLGMGIYTFLVNGVGLMVTFSFPFALQAIGWKTYMINGAWDVLELVVVLVFWVETSGRTLEEIDENLDGEVHSEAPKLRAIMGVAPEDREGIVDALALGKDKKMEILGEVTEVAKE</sequence>
<dbReference type="FunFam" id="1.20.1250.20:FF:000134">
    <property type="entry name" value="MFS sugar transporter protein"/>
    <property type="match status" value="1"/>
</dbReference>
<dbReference type="InterPro" id="IPR003663">
    <property type="entry name" value="Sugar/inositol_transpt"/>
</dbReference>
<dbReference type="SUPFAM" id="SSF103473">
    <property type="entry name" value="MFS general substrate transporter"/>
    <property type="match status" value="1"/>
</dbReference>
<evidence type="ECO:0000256" key="2">
    <source>
        <dbReference type="ARBA" id="ARBA00010992"/>
    </source>
</evidence>
<feature type="transmembrane region" description="Helical" evidence="8">
    <location>
        <begin position="442"/>
        <end position="461"/>
    </location>
</feature>
<evidence type="ECO:0000313" key="11">
    <source>
        <dbReference type="EMBL" id="OAL26109.1"/>
    </source>
</evidence>
<keyword evidence="4 8" id="KW-0812">Transmembrane</keyword>
<evidence type="ECO:0000256" key="1">
    <source>
        <dbReference type="ARBA" id="ARBA00004141"/>
    </source>
</evidence>
<feature type="transmembrane region" description="Helical" evidence="8">
    <location>
        <begin position="119"/>
        <end position="141"/>
    </location>
</feature>
<dbReference type="AlphaFoldDB" id="A0A178C818"/>
<dbReference type="PROSITE" id="PS50850">
    <property type="entry name" value="MFS"/>
    <property type="match status" value="1"/>
</dbReference>
<evidence type="ECO:0000256" key="5">
    <source>
        <dbReference type="ARBA" id="ARBA00022989"/>
    </source>
</evidence>
<reference evidence="11 12" key="1">
    <citation type="submission" date="2016-03" db="EMBL/GenBank/DDBJ databases">
        <title>The draft genome sequence of Fonsecaea nubica causative agent of cutaneous subcutaneous infection in human host.</title>
        <authorList>
            <person name="Costa F."/>
            <person name="Sybren D.H."/>
            <person name="Raittz R.T."/>
            <person name="Weiss V.A."/>
            <person name="Leao A.C."/>
            <person name="Gomes R."/>
            <person name="De Souza E.M."/>
            <person name="Pedrosa F.O."/>
            <person name="Steffens M.B."/>
            <person name="Bombassaro A."/>
            <person name="Tadra-Sfeir M.Z."/>
            <person name="Moreno L.F."/>
            <person name="Najafzadeh M.J."/>
            <person name="Felipe M.S."/>
            <person name="Teixeira M."/>
            <person name="Sun J."/>
            <person name="Xi L."/>
            <person name="Castro M.A."/>
            <person name="Vicente V.A."/>
        </authorList>
    </citation>
    <scope>NUCLEOTIDE SEQUENCE [LARGE SCALE GENOMIC DNA]</scope>
    <source>
        <strain evidence="11 12">CBS 269.64</strain>
    </source>
</reference>
<dbReference type="EMBL" id="LVCJ01000106">
    <property type="protein sequence ID" value="OAL26109.1"/>
    <property type="molecule type" value="Genomic_DNA"/>
</dbReference>
<dbReference type="NCBIfam" id="TIGR00879">
    <property type="entry name" value="SP"/>
    <property type="match status" value="1"/>
</dbReference>
<dbReference type="GO" id="GO:0016020">
    <property type="term" value="C:membrane"/>
    <property type="evidence" value="ECO:0007669"/>
    <property type="project" value="UniProtKB-SubCell"/>
</dbReference>
<feature type="signal peptide" evidence="9">
    <location>
        <begin position="1"/>
        <end position="34"/>
    </location>
</feature>
<dbReference type="InterPro" id="IPR050360">
    <property type="entry name" value="MFS_Sugar_Transporters"/>
</dbReference>
<dbReference type="Gene3D" id="1.20.1250.20">
    <property type="entry name" value="MFS general substrate transporter like domains"/>
    <property type="match status" value="1"/>
</dbReference>
<dbReference type="RefSeq" id="XP_022495528.1">
    <property type="nucleotide sequence ID" value="XM_022648501.1"/>
</dbReference>
<dbReference type="Proteomes" id="UP000185904">
    <property type="component" value="Unassembled WGS sequence"/>
</dbReference>
<comment type="similarity">
    <text evidence="2 7">Belongs to the major facilitator superfamily. Sugar transporter (TC 2.A.1.1) family.</text>
</comment>
<feature type="transmembrane region" description="Helical" evidence="8">
    <location>
        <begin position="410"/>
        <end position="430"/>
    </location>
</feature>
<keyword evidence="5 8" id="KW-1133">Transmembrane helix</keyword>
<dbReference type="InterPro" id="IPR020846">
    <property type="entry name" value="MFS_dom"/>
</dbReference>
<feature type="transmembrane region" description="Helical" evidence="8">
    <location>
        <begin position="57"/>
        <end position="82"/>
    </location>
</feature>
<feature type="domain" description="Major facilitator superfamily (MFS) profile" evidence="10">
    <location>
        <begin position="27"/>
        <end position="464"/>
    </location>
</feature>
<evidence type="ECO:0000259" key="10">
    <source>
        <dbReference type="PROSITE" id="PS50850"/>
    </source>
</evidence>
<keyword evidence="6 8" id="KW-0472">Membrane</keyword>
<proteinExistence type="inferred from homology"/>
<accession>A0A178C818</accession>
<feature type="transmembrane region" description="Helical" evidence="8">
    <location>
        <begin position="275"/>
        <end position="297"/>
    </location>
</feature>
<dbReference type="PROSITE" id="PS00217">
    <property type="entry name" value="SUGAR_TRANSPORT_2"/>
    <property type="match status" value="1"/>
</dbReference>
<evidence type="ECO:0000313" key="12">
    <source>
        <dbReference type="Proteomes" id="UP000185904"/>
    </source>
</evidence>
<evidence type="ECO:0000256" key="9">
    <source>
        <dbReference type="SAM" id="SignalP"/>
    </source>
</evidence>
<feature type="transmembrane region" description="Helical" evidence="8">
    <location>
        <begin position="94"/>
        <end position="113"/>
    </location>
</feature>
<feature type="transmembrane region" description="Helical" evidence="8">
    <location>
        <begin position="317"/>
        <end position="334"/>
    </location>
</feature>
<organism evidence="11 12">
    <name type="scientific">Fonsecaea nubica</name>
    <dbReference type="NCBI Taxonomy" id="856822"/>
    <lineage>
        <taxon>Eukaryota</taxon>
        <taxon>Fungi</taxon>
        <taxon>Dikarya</taxon>
        <taxon>Ascomycota</taxon>
        <taxon>Pezizomycotina</taxon>
        <taxon>Eurotiomycetes</taxon>
        <taxon>Chaetothyriomycetidae</taxon>
        <taxon>Chaetothyriales</taxon>
        <taxon>Herpotrichiellaceae</taxon>
        <taxon>Fonsecaea</taxon>
    </lineage>
</organism>
<dbReference type="PANTHER" id="PTHR48022:SF31">
    <property type="entry name" value="HEXOSE TRANSPORTER"/>
    <property type="match status" value="1"/>
</dbReference>
<evidence type="ECO:0000256" key="6">
    <source>
        <dbReference type="ARBA" id="ARBA00023136"/>
    </source>
</evidence>
<dbReference type="PRINTS" id="PR00171">
    <property type="entry name" value="SUGRTRNSPORT"/>
</dbReference>
<feature type="transmembrane region" description="Helical" evidence="8">
    <location>
        <begin position="182"/>
        <end position="204"/>
    </location>
</feature>
<protein>
    <recommendedName>
        <fullName evidence="10">Major facilitator superfamily (MFS) profile domain-containing protein</fullName>
    </recommendedName>
</protein>
<evidence type="ECO:0000256" key="3">
    <source>
        <dbReference type="ARBA" id="ARBA00022448"/>
    </source>
</evidence>
<dbReference type="GeneID" id="34593632"/>
<feature type="chain" id="PRO_5008083419" description="Major facilitator superfamily (MFS) profile domain-containing protein" evidence="9">
    <location>
        <begin position="35"/>
        <end position="524"/>
    </location>
</feature>
<feature type="transmembrane region" description="Helical" evidence="8">
    <location>
        <begin position="341"/>
        <end position="361"/>
    </location>
</feature>
<keyword evidence="12" id="KW-1185">Reference proteome</keyword>
<feature type="transmembrane region" description="Helical" evidence="8">
    <location>
        <begin position="153"/>
        <end position="176"/>
    </location>
</feature>
<dbReference type="Pfam" id="PF00083">
    <property type="entry name" value="Sugar_tr"/>
    <property type="match status" value="1"/>
</dbReference>
<dbReference type="GO" id="GO:0005351">
    <property type="term" value="F:carbohydrate:proton symporter activity"/>
    <property type="evidence" value="ECO:0007669"/>
    <property type="project" value="TreeGrafter"/>
</dbReference>